<dbReference type="EMBL" id="CAKLBY020000086">
    <property type="protein sequence ID" value="CAK7925265.1"/>
    <property type="molecule type" value="Genomic_DNA"/>
</dbReference>
<dbReference type="AlphaFoldDB" id="A0AAV1TSM8"/>
<evidence type="ECO:0000313" key="1">
    <source>
        <dbReference type="EMBL" id="CAK7925265.1"/>
    </source>
</evidence>
<gene>
    <name evidence="1" type="ORF">PM001_LOCUS10415</name>
</gene>
<accession>A0AAV1TSM8</accession>
<protein>
    <submittedName>
        <fullName evidence="1">Uncharacterized protein</fullName>
    </submittedName>
</protein>
<dbReference type="Proteomes" id="UP001162060">
    <property type="component" value="Unassembled WGS sequence"/>
</dbReference>
<proteinExistence type="predicted"/>
<organism evidence="1 2">
    <name type="scientific">Peronospora matthiolae</name>
    <dbReference type="NCBI Taxonomy" id="2874970"/>
    <lineage>
        <taxon>Eukaryota</taxon>
        <taxon>Sar</taxon>
        <taxon>Stramenopiles</taxon>
        <taxon>Oomycota</taxon>
        <taxon>Peronosporomycetes</taxon>
        <taxon>Peronosporales</taxon>
        <taxon>Peronosporaceae</taxon>
        <taxon>Peronospora</taxon>
    </lineage>
</organism>
<reference evidence="1" key="1">
    <citation type="submission" date="2024-01" db="EMBL/GenBank/DDBJ databases">
        <authorList>
            <person name="Webb A."/>
        </authorList>
    </citation>
    <scope>NUCLEOTIDE SEQUENCE</scope>
    <source>
        <strain evidence="1">Pm1</strain>
    </source>
</reference>
<evidence type="ECO:0000313" key="2">
    <source>
        <dbReference type="Proteomes" id="UP001162060"/>
    </source>
</evidence>
<name>A0AAV1TSM8_9STRA</name>
<sequence>MNLSQFGTWFREVLSIPSTSLGGSSKVEELFHSIAQHAKVKIVTDVDDLSGAKQFLETLKDPVQLKAFQKLCMSGKSRGKVAASLAGKYGDAAMAFALCTKALPTKYEKAALKSVRDAMTARWKANSEITPVTIYKWIAPTLPIADEDLFRPAVTEILYGSSSDDRIVHEFLWTHLEEDYVRIGRVQFSAAVDERIDKQAAQKFTNWLNEVHPGFAVRKIPSPRLTG</sequence>
<comment type="caution">
    <text evidence="1">The sequence shown here is derived from an EMBL/GenBank/DDBJ whole genome shotgun (WGS) entry which is preliminary data.</text>
</comment>